<dbReference type="InterPro" id="IPR029071">
    <property type="entry name" value="Ubiquitin-like_domsf"/>
</dbReference>
<dbReference type="CDD" id="cd17039">
    <property type="entry name" value="Ubl_ubiquitin_like"/>
    <property type="match status" value="1"/>
</dbReference>
<dbReference type="SMART" id="SM00213">
    <property type="entry name" value="UBQ"/>
    <property type="match status" value="1"/>
</dbReference>
<gene>
    <name evidence="2" type="ORF">ACEWY4_025077</name>
</gene>
<comment type="caution">
    <text evidence="2">The sequence shown here is derived from an EMBL/GenBank/DDBJ whole genome shotgun (WGS) entry which is preliminary data.</text>
</comment>
<dbReference type="PANTHER" id="PTHR10666">
    <property type="entry name" value="UBIQUITIN"/>
    <property type="match status" value="1"/>
</dbReference>
<proteinExistence type="predicted"/>
<keyword evidence="3" id="KW-1185">Reference proteome</keyword>
<dbReference type="PROSITE" id="PS50053">
    <property type="entry name" value="UBIQUITIN_2"/>
    <property type="match status" value="1"/>
</dbReference>
<dbReference type="InterPro" id="IPR019956">
    <property type="entry name" value="Ubiquitin_dom"/>
</dbReference>
<dbReference type="SUPFAM" id="SSF54236">
    <property type="entry name" value="Ubiquitin-like"/>
    <property type="match status" value="1"/>
</dbReference>
<organism evidence="2 3">
    <name type="scientific">Coilia grayii</name>
    <name type="common">Gray's grenadier anchovy</name>
    <dbReference type="NCBI Taxonomy" id="363190"/>
    <lineage>
        <taxon>Eukaryota</taxon>
        <taxon>Metazoa</taxon>
        <taxon>Chordata</taxon>
        <taxon>Craniata</taxon>
        <taxon>Vertebrata</taxon>
        <taxon>Euteleostomi</taxon>
        <taxon>Actinopterygii</taxon>
        <taxon>Neopterygii</taxon>
        <taxon>Teleostei</taxon>
        <taxon>Clupei</taxon>
        <taxon>Clupeiformes</taxon>
        <taxon>Clupeoidei</taxon>
        <taxon>Engraulidae</taxon>
        <taxon>Coilinae</taxon>
        <taxon>Coilia</taxon>
    </lineage>
</organism>
<dbReference type="InterPro" id="IPR000626">
    <property type="entry name" value="Ubiquitin-like_dom"/>
</dbReference>
<dbReference type="InterPro" id="IPR050158">
    <property type="entry name" value="Ubiquitin_ubiquitin-like"/>
</dbReference>
<feature type="domain" description="Ubiquitin-like" evidence="1">
    <location>
        <begin position="41"/>
        <end position="95"/>
    </location>
</feature>
<dbReference type="EMBL" id="JBHFQA010000022">
    <property type="protein sequence ID" value="KAL2079333.1"/>
    <property type="molecule type" value="Genomic_DNA"/>
</dbReference>
<dbReference type="PRINTS" id="PR00348">
    <property type="entry name" value="UBIQUITIN"/>
</dbReference>
<evidence type="ECO:0000259" key="1">
    <source>
        <dbReference type="PROSITE" id="PS50053"/>
    </source>
</evidence>
<evidence type="ECO:0000313" key="2">
    <source>
        <dbReference type="EMBL" id="KAL2079333.1"/>
    </source>
</evidence>
<evidence type="ECO:0000313" key="3">
    <source>
        <dbReference type="Proteomes" id="UP001591681"/>
    </source>
</evidence>
<dbReference type="Proteomes" id="UP001591681">
    <property type="component" value="Unassembled WGS sequence"/>
</dbReference>
<dbReference type="AlphaFoldDB" id="A0ABD1IWI6"/>
<sequence>MDSVNEPALTMNIYKIQCLTLSGKKLIFDMAESEEDFNNTTVLEVKRKICEQEGIDPSQMRLIFDGKTLEDTNKLSDYGIENNSVIHRVLKFCVGGEERRDSMDEPALTMMTGSTTRRRRRRCSIL</sequence>
<dbReference type="Pfam" id="PF00240">
    <property type="entry name" value="ubiquitin"/>
    <property type="match status" value="1"/>
</dbReference>
<accession>A0ABD1IWI6</accession>
<name>A0ABD1IWI6_9TELE</name>
<reference evidence="2 3" key="1">
    <citation type="submission" date="2024-09" db="EMBL/GenBank/DDBJ databases">
        <title>A chromosome-level genome assembly of Gray's grenadier anchovy, Coilia grayii.</title>
        <authorList>
            <person name="Fu Z."/>
        </authorList>
    </citation>
    <scope>NUCLEOTIDE SEQUENCE [LARGE SCALE GENOMIC DNA]</scope>
    <source>
        <strain evidence="2">G4</strain>
        <tissue evidence="2">Muscle</tissue>
    </source>
</reference>
<dbReference type="Gene3D" id="3.10.20.90">
    <property type="entry name" value="Phosphatidylinositol 3-kinase Catalytic Subunit, Chain A, domain 1"/>
    <property type="match status" value="1"/>
</dbReference>
<protein>
    <recommendedName>
        <fullName evidence="1">Ubiquitin-like domain-containing protein</fullName>
    </recommendedName>
</protein>